<dbReference type="Proteomes" id="UP000824890">
    <property type="component" value="Unassembled WGS sequence"/>
</dbReference>
<dbReference type="InterPro" id="IPR050459">
    <property type="entry name" value="WD_repeat_RBAP46/RBAP48/MSI1"/>
</dbReference>
<evidence type="ECO:0000313" key="4">
    <source>
        <dbReference type="EMBL" id="KAH0900765.1"/>
    </source>
</evidence>
<proteinExistence type="predicted"/>
<dbReference type="PANTHER" id="PTHR22850">
    <property type="entry name" value="WD40 REPEAT FAMILY"/>
    <property type="match status" value="1"/>
</dbReference>
<feature type="compositionally biased region" description="Polar residues" evidence="3">
    <location>
        <begin position="62"/>
        <end position="81"/>
    </location>
</feature>
<name>A0ABQ8B7I1_BRANA</name>
<comment type="caution">
    <text evidence="4">The sequence shown here is derived from an EMBL/GenBank/DDBJ whole genome shotgun (WGS) entry which is preliminary data.</text>
</comment>
<organism evidence="4 5">
    <name type="scientific">Brassica napus</name>
    <name type="common">Rape</name>
    <dbReference type="NCBI Taxonomy" id="3708"/>
    <lineage>
        <taxon>Eukaryota</taxon>
        <taxon>Viridiplantae</taxon>
        <taxon>Streptophyta</taxon>
        <taxon>Embryophyta</taxon>
        <taxon>Tracheophyta</taxon>
        <taxon>Spermatophyta</taxon>
        <taxon>Magnoliopsida</taxon>
        <taxon>eudicotyledons</taxon>
        <taxon>Gunneridae</taxon>
        <taxon>Pentapetalae</taxon>
        <taxon>rosids</taxon>
        <taxon>malvids</taxon>
        <taxon>Brassicales</taxon>
        <taxon>Brassicaceae</taxon>
        <taxon>Brassiceae</taxon>
        <taxon>Brassica</taxon>
    </lineage>
</organism>
<evidence type="ECO:0000313" key="5">
    <source>
        <dbReference type="Proteomes" id="UP000824890"/>
    </source>
</evidence>
<keyword evidence="1" id="KW-0853">WD repeat</keyword>
<dbReference type="InterPro" id="IPR015943">
    <property type="entry name" value="WD40/YVTN_repeat-like_dom_sf"/>
</dbReference>
<feature type="region of interest" description="Disordered" evidence="3">
    <location>
        <begin position="47"/>
        <end position="99"/>
    </location>
</feature>
<keyword evidence="5" id="KW-1185">Reference proteome</keyword>
<gene>
    <name evidence="4" type="ORF">HID58_040268</name>
</gene>
<evidence type="ECO:0000256" key="1">
    <source>
        <dbReference type="ARBA" id="ARBA00022574"/>
    </source>
</evidence>
<dbReference type="EMBL" id="JAGKQM010000011">
    <property type="protein sequence ID" value="KAH0900765.1"/>
    <property type="molecule type" value="Genomic_DNA"/>
</dbReference>
<sequence length="99" mass="10904">MGLEDGPLELLFSHGGHKANISDFAWNKDEPWVISSVAGDNGHQAWQMAESIYNHDDAGDQDAQQSNKTRNDSNISGSESLATHLFKDLTRNTKTTPHP</sequence>
<keyword evidence="2" id="KW-0677">Repeat</keyword>
<evidence type="ECO:0000256" key="3">
    <source>
        <dbReference type="SAM" id="MobiDB-lite"/>
    </source>
</evidence>
<reference evidence="4 5" key="1">
    <citation type="submission" date="2021-05" db="EMBL/GenBank/DDBJ databases">
        <title>Genome Assembly of Synthetic Allotetraploid Brassica napus Reveals Homoeologous Exchanges between Subgenomes.</title>
        <authorList>
            <person name="Davis J.T."/>
        </authorList>
    </citation>
    <scope>NUCLEOTIDE SEQUENCE [LARGE SCALE GENOMIC DNA]</scope>
    <source>
        <strain evidence="5">cv. Da-Ae</strain>
        <tissue evidence="4">Seedling</tissue>
    </source>
</reference>
<accession>A0ABQ8B7I1</accession>
<evidence type="ECO:0000256" key="2">
    <source>
        <dbReference type="ARBA" id="ARBA00022737"/>
    </source>
</evidence>
<protein>
    <submittedName>
        <fullName evidence="4">Uncharacterized protein</fullName>
    </submittedName>
</protein>
<dbReference type="Gene3D" id="2.130.10.10">
    <property type="entry name" value="YVTN repeat-like/Quinoprotein amine dehydrogenase"/>
    <property type="match status" value="1"/>
</dbReference>